<evidence type="ECO:0000313" key="1">
    <source>
        <dbReference type="EMBL" id="KAH0898548.1"/>
    </source>
</evidence>
<feature type="non-terminal residue" evidence="1">
    <location>
        <position position="1"/>
    </location>
</feature>
<reference evidence="1 2" key="1">
    <citation type="submission" date="2021-05" db="EMBL/GenBank/DDBJ databases">
        <title>Genome Assembly of Synthetic Allotetraploid Brassica napus Reveals Homoeologous Exchanges between Subgenomes.</title>
        <authorList>
            <person name="Davis J.T."/>
        </authorList>
    </citation>
    <scope>NUCLEOTIDE SEQUENCE [LARGE SCALE GENOMIC DNA]</scope>
    <source>
        <strain evidence="2">cv. Da-Ae</strain>
        <tissue evidence="1">Seedling</tissue>
    </source>
</reference>
<gene>
    <name evidence="1" type="ORF">HID58_048116</name>
</gene>
<evidence type="ECO:0000313" key="2">
    <source>
        <dbReference type="Proteomes" id="UP000824890"/>
    </source>
</evidence>
<sequence>NCVRSMVTATSILWRSNKTHSVMNAEGLAFRAEVSRQIWFLRSGTSLTSTAPEPVTCFLHHIFTFVFGGGSFQKRGMTSGGKWFVLHPNNVIGSYVLNGGTSFESLEAKNYFWTGMYLFSRPNFRFISDSLVPSCWLRVRDFNKRFFSNKICNIQYQDRWFYLQYSRSYNI</sequence>
<comment type="caution">
    <text evidence="1">The sequence shown here is derived from an EMBL/GenBank/DDBJ whole genome shotgun (WGS) entry which is preliminary data.</text>
</comment>
<dbReference type="EMBL" id="JAGKQM010000012">
    <property type="protein sequence ID" value="KAH0898548.1"/>
    <property type="molecule type" value="Genomic_DNA"/>
</dbReference>
<proteinExistence type="predicted"/>
<dbReference type="Proteomes" id="UP000824890">
    <property type="component" value="Unassembled WGS sequence"/>
</dbReference>
<accession>A0ABQ8B1F2</accession>
<name>A0ABQ8B1F2_BRANA</name>
<organism evidence="1 2">
    <name type="scientific">Brassica napus</name>
    <name type="common">Rape</name>
    <dbReference type="NCBI Taxonomy" id="3708"/>
    <lineage>
        <taxon>Eukaryota</taxon>
        <taxon>Viridiplantae</taxon>
        <taxon>Streptophyta</taxon>
        <taxon>Embryophyta</taxon>
        <taxon>Tracheophyta</taxon>
        <taxon>Spermatophyta</taxon>
        <taxon>Magnoliopsida</taxon>
        <taxon>eudicotyledons</taxon>
        <taxon>Gunneridae</taxon>
        <taxon>Pentapetalae</taxon>
        <taxon>rosids</taxon>
        <taxon>malvids</taxon>
        <taxon>Brassicales</taxon>
        <taxon>Brassicaceae</taxon>
        <taxon>Brassiceae</taxon>
        <taxon>Brassica</taxon>
    </lineage>
</organism>
<keyword evidence="2" id="KW-1185">Reference proteome</keyword>
<protein>
    <submittedName>
        <fullName evidence="1">Uncharacterized protein</fullName>
    </submittedName>
</protein>